<organism evidence="1 2">
    <name type="scientific">Bacillus mycoides</name>
    <dbReference type="NCBI Taxonomy" id="1405"/>
    <lineage>
        <taxon>Bacteria</taxon>
        <taxon>Bacillati</taxon>
        <taxon>Bacillota</taxon>
        <taxon>Bacilli</taxon>
        <taxon>Bacillales</taxon>
        <taxon>Bacillaceae</taxon>
        <taxon>Bacillus</taxon>
        <taxon>Bacillus cereus group</taxon>
    </lineage>
</organism>
<dbReference type="Proteomes" id="UP000192932">
    <property type="component" value="Chromosome"/>
</dbReference>
<sequence length="71" mass="8181">MKYLEICMNGGYKHQVYMPLEEFEIWITAKDGFLLNKLVLVGDVMINPANISMVREKTNANFEVPGVYKPK</sequence>
<evidence type="ECO:0000313" key="1">
    <source>
        <dbReference type="EMBL" id="ARJ20100.1"/>
    </source>
</evidence>
<accession>A0A1W6A2M9</accession>
<dbReference type="EMBL" id="CP020743">
    <property type="protein sequence ID" value="ARJ20100.1"/>
    <property type="molecule type" value="Genomic_DNA"/>
</dbReference>
<gene>
    <name evidence="1" type="ORF">B7492_01980</name>
</gene>
<protein>
    <submittedName>
        <fullName evidence="1">Uncharacterized protein</fullName>
    </submittedName>
</protein>
<reference evidence="1 2" key="1">
    <citation type="submission" date="2017-04" db="EMBL/GenBank/DDBJ databases">
        <title>The Characteristic of a Fine Plant Growth-Promoting Rhizobacteria Bacillus mycoides Gnyt1 and its Whole Genome Sequencing Analysis.</title>
        <authorList>
            <person name="Li J.H."/>
            <person name="Yao T."/>
        </authorList>
    </citation>
    <scope>NUCLEOTIDE SEQUENCE [LARGE SCALE GENOMIC DNA]</scope>
    <source>
        <strain evidence="1 2">Gnyt1</strain>
    </source>
</reference>
<evidence type="ECO:0000313" key="2">
    <source>
        <dbReference type="Proteomes" id="UP000192932"/>
    </source>
</evidence>
<dbReference type="RefSeq" id="WP_085308787.1">
    <property type="nucleotide sequence ID" value="NZ_CP020743.1"/>
</dbReference>
<dbReference type="AlphaFoldDB" id="A0A1W6A2M9"/>
<proteinExistence type="predicted"/>
<name>A0A1W6A2M9_BACMY</name>